<gene>
    <name evidence="12" type="ORF">H4Q32_017274</name>
</gene>
<comment type="caution">
    <text evidence="12">The sequence shown here is derived from an EMBL/GenBank/DDBJ whole genome shotgun (WGS) entry which is preliminary data.</text>
</comment>
<dbReference type="SUPFAM" id="SSF48726">
    <property type="entry name" value="Immunoglobulin"/>
    <property type="match status" value="1"/>
</dbReference>
<evidence type="ECO:0000259" key="11">
    <source>
        <dbReference type="PROSITE" id="PS51004"/>
    </source>
</evidence>
<dbReference type="Pfam" id="PF01437">
    <property type="entry name" value="PSI"/>
    <property type="match status" value="1"/>
</dbReference>
<keyword evidence="4" id="KW-1015">Disulfide bond</keyword>
<dbReference type="SUPFAM" id="SSF103575">
    <property type="entry name" value="Plexin repeat"/>
    <property type="match status" value="1"/>
</dbReference>
<feature type="region of interest" description="Disordered" evidence="7">
    <location>
        <begin position="625"/>
        <end position="674"/>
    </location>
</feature>
<name>A0ABQ8LYB6_LABRO</name>
<dbReference type="SUPFAM" id="SSF101912">
    <property type="entry name" value="Sema domain"/>
    <property type="match status" value="1"/>
</dbReference>
<dbReference type="InterPro" id="IPR001627">
    <property type="entry name" value="Semap_dom"/>
</dbReference>
<dbReference type="InterPro" id="IPR002165">
    <property type="entry name" value="Plexin_repeat"/>
</dbReference>
<organism evidence="12 13">
    <name type="scientific">Labeo rohita</name>
    <name type="common">Indian major carp</name>
    <name type="synonym">Cyprinus rohita</name>
    <dbReference type="NCBI Taxonomy" id="84645"/>
    <lineage>
        <taxon>Eukaryota</taxon>
        <taxon>Metazoa</taxon>
        <taxon>Chordata</taxon>
        <taxon>Craniata</taxon>
        <taxon>Vertebrata</taxon>
        <taxon>Euteleostomi</taxon>
        <taxon>Actinopterygii</taxon>
        <taxon>Neopterygii</taxon>
        <taxon>Teleostei</taxon>
        <taxon>Ostariophysi</taxon>
        <taxon>Cypriniformes</taxon>
        <taxon>Cyprinidae</taxon>
        <taxon>Labeoninae</taxon>
        <taxon>Labeonini</taxon>
        <taxon>Labeo</taxon>
    </lineage>
</organism>
<evidence type="ECO:0000256" key="8">
    <source>
        <dbReference type="SAM" id="Phobius"/>
    </source>
</evidence>
<reference evidence="12 13" key="1">
    <citation type="submission" date="2022-01" db="EMBL/GenBank/DDBJ databases">
        <title>A high-quality chromosome-level genome assembly of rohu carp, Labeo rohita.</title>
        <authorList>
            <person name="Arick M.A. II"/>
            <person name="Hsu C.-Y."/>
            <person name="Magbanua Z."/>
            <person name="Pechanova O."/>
            <person name="Grover C."/>
            <person name="Miller E."/>
            <person name="Thrash A."/>
            <person name="Ezzel L."/>
            <person name="Alam S."/>
            <person name="Benzie J."/>
            <person name="Hamilton M."/>
            <person name="Karsi A."/>
            <person name="Lawrence M.L."/>
            <person name="Peterson D.G."/>
        </authorList>
    </citation>
    <scope>NUCLEOTIDE SEQUENCE [LARGE SCALE GENOMIC DNA]</scope>
    <source>
        <strain evidence="13">BAU-BD-2019</strain>
        <tissue evidence="12">Blood</tissue>
    </source>
</reference>
<sequence length="746" mass="82832">MGGLLRIWIFKVLLLGLIDPSQASLRPRVSFSQGSSERLLGIYRNSSVKNTSTLLLSSDADTLFVGTQNALLSLDVSQPDSITLKDELEWTASPENMKTCAVASKADCGNFISFLQFFNSTHLYVCGTNAYKPQAIIIPASSLSASRDPKDAKNCCPSSSTQRNTATIVDEELYTATKIGYFGEKVISRCHSKGTHNNLELENAPKVLQEPEFISSTHVASEGKILLFFTEVGDLTGDSFLDRFIVSRVAQVCTDDNGGSLILQKRWTSFAKSQLVCQQGQELQFNKLQDIVKLSPMDNESPDNTLFYGVFTSQWAVASALSAVCAFSLTDIKAAFSGDYKTFDLNGNQWIRQPNVDGKIGKCGLFNDNDPVLNIVKKSFLTEKVVRPVGKKLILSSTEERYSRLSVQRTQAANGRSYTILYLLTESGFLHKVVLLAKGPHIIEEIQIFKQPQTVKNILLSTSKGVLFIGSSEGVFRVPVSNCSAYPNCADCVLARDPFCAWDSETRTCTTVSGIGSNLRQDVENGNVNEQCTEFKNTVTTVGRPAQLNENVVLPCHSRSRLAEVTWRFSNNSIVPHFPYMQQADGSLVFTATPKTENTYRCVSDELGFKQTIASFAVTLPIRPRSFPPPSHQQPELIPDDYTTESDESEPTKEEKKNGEKIPRTNHRSNSNMKTAGKDAVCIAQKSYYPEMVAFCLLFVICLFVFIAFVVLWRHNMRCNKTVPQKQAKDTESDNIWQAELEEKNS</sequence>
<dbReference type="SMART" id="SM00423">
    <property type="entry name" value="PSI"/>
    <property type="match status" value="1"/>
</dbReference>
<accession>A0ABQ8LYB6</accession>
<evidence type="ECO:0000259" key="10">
    <source>
        <dbReference type="PROSITE" id="PS50835"/>
    </source>
</evidence>
<evidence type="ECO:0000256" key="2">
    <source>
        <dbReference type="ARBA" id="ARBA00009492"/>
    </source>
</evidence>
<feature type="domain" description="Sema" evidence="11">
    <location>
        <begin position="26"/>
        <end position="480"/>
    </location>
</feature>
<evidence type="ECO:0000256" key="7">
    <source>
        <dbReference type="SAM" id="MobiDB-lite"/>
    </source>
</evidence>
<protein>
    <submittedName>
        <fullName evidence="12">Semaphorin-4A</fullName>
    </submittedName>
</protein>
<dbReference type="SMART" id="SM00630">
    <property type="entry name" value="Sema"/>
    <property type="match status" value="1"/>
</dbReference>
<evidence type="ECO:0000256" key="5">
    <source>
        <dbReference type="ARBA" id="ARBA00023180"/>
    </source>
</evidence>
<dbReference type="Proteomes" id="UP000830375">
    <property type="component" value="Unassembled WGS sequence"/>
</dbReference>
<comment type="subcellular location">
    <subcellularLocation>
        <location evidence="1">Membrane</location>
    </subcellularLocation>
</comment>
<dbReference type="Gene3D" id="2.130.10.10">
    <property type="entry name" value="YVTN repeat-like/Quinoprotein amine dehydrogenase"/>
    <property type="match status" value="1"/>
</dbReference>
<dbReference type="EMBL" id="JACTAM010000016">
    <property type="protein sequence ID" value="KAI2654971.1"/>
    <property type="molecule type" value="Genomic_DNA"/>
</dbReference>
<dbReference type="InterPro" id="IPR015943">
    <property type="entry name" value="WD40/YVTN_repeat-like_dom_sf"/>
</dbReference>
<dbReference type="PROSITE" id="PS51004">
    <property type="entry name" value="SEMA"/>
    <property type="match status" value="1"/>
</dbReference>
<dbReference type="InterPro" id="IPR036352">
    <property type="entry name" value="Semap_dom_sf"/>
</dbReference>
<dbReference type="Gene3D" id="3.30.1680.10">
    <property type="entry name" value="ligand-binding face of the semaphorins, domain 2"/>
    <property type="match status" value="1"/>
</dbReference>
<keyword evidence="5" id="KW-0325">Glycoprotein</keyword>
<dbReference type="InterPro" id="IPR016201">
    <property type="entry name" value="PSI"/>
</dbReference>
<keyword evidence="9" id="KW-0732">Signal</keyword>
<evidence type="ECO:0000313" key="13">
    <source>
        <dbReference type="Proteomes" id="UP000830375"/>
    </source>
</evidence>
<dbReference type="Pfam" id="PF01403">
    <property type="entry name" value="Sema"/>
    <property type="match status" value="1"/>
</dbReference>
<proteinExistence type="inferred from homology"/>
<feature type="domain" description="Ig-like" evidence="10">
    <location>
        <begin position="549"/>
        <end position="619"/>
    </location>
</feature>
<feature type="compositionally biased region" description="Acidic residues" evidence="7">
    <location>
        <begin position="638"/>
        <end position="649"/>
    </location>
</feature>
<evidence type="ECO:0000313" key="12">
    <source>
        <dbReference type="EMBL" id="KAI2654971.1"/>
    </source>
</evidence>
<dbReference type="InterPro" id="IPR027231">
    <property type="entry name" value="Semaphorin"/>
</dbReference>
<evidence type="ECO:0000256" key="1">
    <source>
        <dbReference type="ARBA" id="ARBA00004370"/>
    </source>
</evidence>
<dbReference type="Gene3D" id="2.60.40.10">
    <property type="entry name" value="Immunoglobulins"/>
    <property type="match status" value="1"/>
</dbReference>
<dbReference type="InterPro" id="IPR007110">
    <property type="entry name" value="Ig-like_dom"/>
</dbReference>
<feature type="signal peptide" evidence="9">
    <location>
        <begin position="1"/>
        <end position="23"/>
    </location>
</feature>
<evidence type="ECO:0000256" key="6">
    <source>
        <dbReference type="PROSITE-ProRule" id="PRU00352"/>
    </source>
</evidence>
<dbReference type="PROSITE" id="PS50835">
    <property type="entry name" value="IG_LIKE"/>
    <property type="match status" value="1"/>
</dbReference>
<feature type="chain" id="PRO_5046693051" evidence="9">
    <location>
        <begin position="24"/>
        <end position="746"/>
    </location>
</feature>
<feature type="transmembrane region" description="Helical" evidence="8">
    <location>
        <begin position="692"/>
        <end position="713"/>
    </location>
</feature>
<keyword evidence="3 8" id="KW-0472">Membrane</keyword>
<dbReference type="InterPro" id="IPR013783">
    <property type="entry name" value="Ig-like_fold"/>
</dbReference>
<keyword evidence="8" id="KW-1133">Transmembrane helix</keyword>
<dbReference type="InterPro" id="IPR036179">
    <property type="entry name" value="Ig-like_dom_sf"/>
</dbReference>
<evidence type="ECO:0000256" key="4">
    <source>
        <dbReference type="ARBA" id="ARBA00023157"/>
    </source>
</evidence>
<comment type="similarity">
    <text evidence="2">Belongs to the semaphorin family.</text>
</comment>
<keyword evidence="13" id="KW-1185">Reference proteome</keyword>
<dbReference type="PANTHER" id="PTHR11036:SF145">
    <property type="entry name" value="SEMAPHORIN-4A ISOFORM X1-RELATED"/>
    <property type="match status" value="1"/>
</dbReference>
<keyword evidence="8" id="KW-0812">Transmembrane</keyword>
<feature type="compositionally biased region" description="Basic and acidic residues" evidence="7">
    <location>
        <begin position="650"/>
        <end position="663"/>
    </location>
</feature>
<evidence type="ECO:0000256" key="9">
    <source>
        <dbReference type="SAM" id="SignalP"/>
    </source>
</evidence>
<comment type="caution">
    <text evidence="6">Lacks conserved residue(s) required for the propagation of feature annotation.</text>
</comment>
<evidence type="ECO:0000256" key="3">
    <source>
        <dbReference type="ARBA" id="ARBA00023136"/>
    </source>
</evidence>
<dbReference type="PANTHER" id="PTHR11036">
    <property type="entry name" value="SEMAPHORIN"/>
    <property type="match status" value="1"/>
</dbReference>